<protein>
    <recommendedName>
        <fullName evidence="3">DUF2946 domain-containing protein</fullName>
    </recommendedName>
</protein>
<comment type="caution">
    <text evidence="1">The sequence shown here is derived from an EMBL/GenBank/DDBJ whole genome shotgun (WGS) entry which is preliminary data.</text>
</comment>
<evidence type="ECO:0008006" key="3">
    <source>
        <dbReference type="Google" id="ProtNLM"/>
    </source>
</evidence>
<dbReference type="Proteomes" id="UP001069802">
    <property type="component" value="Unassembled WGS sequence"/>
</dbReference>
<keyword evidence="2" id="KW-1185">Reference proteome</keyword>
<gene>
    <name evidence="1" type="ORF">O4H49_13655</name>
</gene>
<accession>A0ABT4LL47</accession>
<evidence type="ECO:0000313" key="1">
    <source>
        <dbReference type="EMBL" id="MCZ4281831.1"/>
    </source>
</evidence>
<name>A0ABT4LL47_9PROT</name>
<reference evidence="1" key="1">
    <citation type="submission" date="2022-12" db="EMBL/GenBank/DDBJ databases">
        <title>Bacterial isolates from different developmental stages of Nematostella vectensis.</title>
        <authorList>
            <person name="Fraune S."/>
        </authorList>
    </citation>
    <scope>NUCLEOTIDE SEQUENCE</scope>
    <source>
        <strain evidence="1">G21630-S1</strain>
    </source>
</reference>
<proteinExistence type="predicted"/>
<organism evidence="1 2">
    <name type="scientific">Kiloniella laminariae</name>
    <dbReference type="NCBI Taxonomy" id="454162"/>
    <lineage>
        <taxon>Bacteria</taxon>
        <taxon>Pseudomonadati</taxon>
        <taxon>Pseudomonadota</taxon>
        <taxon>Alphaproteobacteria</taxon>
        <taxon>Rhodospirillales</taxon>
        <taxon>Kiloniellaceae</taxon>
        <taxon>Kiloniella</taxon>
    </lineage>
</organism>
<evidence type="ECO:0000313" key="2">
    <source>
        <dbReference type="Proteomes" id="UP001069802"/>
    </source>
</evidence>
<sequence length="160" mass="17011">MNKTSNKPTDQNRRKTAFLALVIICLKSLLPLLTASLFSQTVAASPALVQISSPLFPSPETEAFQDNTSIEAALQFICTPSGIKPLAAATDTGTRHSDSSPLHNHCDNCIAAGYLGLKTAALLLAPRWNKPQAVTWKNGTPPFSQSVTNFLSAPRAPPLG</sequence>
<dbReference type="EMBL" id="JAPWGY010000004">
    <property type="protein sequence ID" value="MCZ4281831.1"/>
    <property type="molecule type" value="Genomic_DNA"/>
</dbReference>